<reference evidence="1 2" key="1">
    <citation type="submission" date="2020-07" db="EMBL/GenBank/DDBJ databases">
        <title>Sequencing the genomes of 1000 actinobacteria strains.</title>
        <authorList>
            <person name="Klenk H.-P."/>
        </authorList>
    </citation>
    <scope>NUCLEOTIDE SEQUENCE [LARGE SCALE GENOMIC DNA]</scope>
    <source>
        <strain evidence="1 2">DSM 19082</strain>
    </source>
</reference>
<protein>
    <submittedName>
        <fullName evidence="1">Uncharacterized protein</fullName>
    </submittedName>
</protein>
<gene>
    <name evidence="1" type="ORF">BJ958_004623</name>
</gene>
<organism evidence="1 2">
    <name type="scientific">Nocardioides kongjuensis</name>
    <dbReference type="NCBI Taxonomy" id="349522"/>
    <lineage>
        <taxon>Bacteria</taxon>
        <taxon>Bacillati</taxon>
        <taxon>Actinomycetota</taxon>
        <taxon>Actinomycetes</taxon>
        <taxon>Propionibacteriales</taxon>
        <taxon>Nocardioidaceae</taxon>
        <taxon>Nocardioides</taxon>
    </lineage>
</organism>
<comment type="caution">
    <text evidence="1">The sequence shown here is derived from an EMBL/GenBank/DDBJ whole genome shotgun (WGS) entry which is preliminary data.</text>
</comment>
<proteinExistence type="predicted"/>
<evidence type="ECO:0000313" key="2">
    <source>
        <dbReference type="Proteomes" id="UP000582231"/>
    </source>
</evidence>
<sequence length="64" mass="7397">MAQDIRRSREEDRAAVHHFIRLVGRAPTDEELAEFLRGSSGRTHRASLRSLGLRYRAARLIVRL</sequence>
<name>A0A852RI25_9ACTN</name>
<dbReference type="RefSeq" id="WP_179729173.1">
    <property type="nucleotide sequence ID" value="NZ_BAABEF010000001.1"/>
</dbReference>
<keyword evidence="2" id="KW-1185">Reference proteome</keyword>
<accession>A0A852RI25</accession>
<dbReference type="EMBL" id="JACCBF010000001">
    <property type="protein sequence ID" value="NYD33077.1"/>
    <property type="molecule type" value="Genomic_DNA"/>
</dbReference>
<dbReference type="AlphaFoldDB" id="A0A852RI25"/>
<dbReference type="Proteomes" id="UP000582231">
    <property type="component" value="Unassembled WGS sequence"/>
</dbReference>
<evidence type="ECO:0000313" key="1">
    <source>
        <dbReference type="EMBL" id="NYD33077.1"/>
    </source>
</evidence>